<name>A0ABQ9HBK1_9NEOP</name>
<gene>
    <name evidence="2" type="ORF">PR048_018145</name>
</gene>
<dbReference type="Pfam" id="PF03184">
    <property type="entry name" value="DDE_1"/>
    <property type="match status" value="1"/>
</dbReference>
<accession>A0ABQ9HBK1</accession>
<proteinExistence type="predicted"/>
<comment type="caution">
    <text evidence="2">The sequence shown here is derived from an EMBL/GenBank/DDBJ whole genome shotgun (WGS) entry which is preliminary data.</text>
</comment>
<reference evidence="2 3" key="1">
    <citation type="submission" date="2023-02" db="EMBL/GenBank/DDBJ databases">
        <title>LHISI_Scaffold_Assembly.</title>
        <authorList>
            <person name="Stuart O.P."/>
            <person name="Cleave R."/>
            <person name="Magrath M.J.L."/>
            <person name="Mikheyev A.S."/>
        </authorList>
    </citation>
    <scope>NUCLEOTIDE SEQUENCE [LARGE SCALE GENOMIC DNA]</scope>
    <source>
        <strain evidence="2">Daus_M_001</strain>
        <tissue evidence="2">Leg muscle</tissue>
    </source>
</reference>
<feature type="domain" description="DDE-1" evidence="1">
    <location>
        <begin position="2"/>
        <end position="76"/>
    </location>
</feature>
<organism evidence="2 3">
    <name type="scientific">Dryococelus australis</name>
    <dbReference type="NCBI Taxonomy" id="614101"/>
    <lineage>
        <taxon>Eukaryota</taxon>
        <taxon>Metazoa</taxon>
        <taxon>Ecdysozoa</taxon>
        <taxon>Arthropoda</taxon>
        <taxon>Hexapoda</taxon>
        <taxon>Insecta</taxon>
        <taxon>Pterygota</taxon>
        <taxon>Neoptera</taxon>
        <taxon>Polyneoptera</taxon>
        <taxon>Phasmatodea</taxon>
        <taxon>Verophasmatodea</taxon>
        <taxon>Anareolatae</taxon>
        <taxon>Phasmatidae</taxon>
        <taxon>Eurycanthinae</taxon>
        <taxon>Dryococelus</taxon>
    </lineage>
</organism>
<sequence>MQNVKVVFYPPNCTSKCQPLDMGVIKYLSRMRKVMGLLDNRSNDSTVQLKLNILPAIHYMATSWKKITPTTILNCFVKYGVHEIVSSSFVGNIDGEFKEDFIQIDGKNVGVDAYASCDEPVLTGGIQPVDALCEATQAAEDSSEDETEDTSAGQAEKIIFYEAYSPLETIKTFFYSLNTSEHHQDTLL</sequence>
<protein>
    <recommendedName>
        <fullName evidence="1">DDE-1 domain-containing protein</fullName>
    </recommendedName>
</protein>
<evidence type="ECO:0000313" key="2">
    <source>
        <dbReference type="EMBL" id="KAJ8881659.1"/>
    </source>
</evidence>
<keyword evidence="3" id="KW-1185">Reference proteome</keyword>
<dbReference type="Proteomes" id="UP001159363">
    <property type="component" value="Chromosome 5"/>
</dbReference>
<evidence type="ECO:0000313" key="3">
    <source>
        <dbReference type="Proteomes" id="UP001159363"/>
    </source>
</evidence>
<dbReference type="InterPro" id="IPR004875">
    <property type="entry name" value="DDE_SF_endonuclease_dom"/>
</dbReference>
<evidence type="ECO:0000259" key="1">
    <source>
        <dbReference type="Pfam" id="PF03184"/>
    </source>
</evidence>
<dbReference type="EMBL" id="JARBHB010000006">
    <property type="protein sequence ID" value="KAJ8881659.1"/>
    <property type="molecule type" value="Genomic_DNA"/>
</dbReference>